<dbReference type="EMBL" id="JAGRRH010000025">
    <property type="protein sequence ID" value="KAG7342189.1"/>
    <property type="molecule type" value="Genomic_DNA"/>
</dbReference>
<reference evidence="2" key="2">
    <citation type="submission" date="2021-04" db="EMBL/GenBank/DDBJ databases">
        <authorList>
            <person name="Podell S."/>
        </authorList>
    </citation>
    <scope>NUCLEOTIDE SEQUENCE</scope>
    <source>
        <strain evidence="2">Hildebrandi</strain>
    </source>
</reference>
<dbReference type="GO" id="GO:0005975">
    <property type="term" value="P:carbohydrate metabolic process"/>
    <property type="evidence" value="ECO:0007669"/>
    <property type="project" value="InterPro"/>
</dbReference>
<protein>
    <submittedName>
        <fullName evidence="2">Aldose 1-epimerase</fullName>
    </submittedName>
</protein>
<accession>A0A9K3KF61</accession>
<evidence type="ECO:0000313" key="2">
    <source>
        <dbReference type="EMBL" id="KAG7342189.1"/>
    </source>
</evidence>
<dbReference type="Proteomes" id="UP000693970">
    <property type="component" value="Unassembled WGS sequence"/>
</dbReference>
<comment type="caution">
    <text evidence="2">The sequence shown here is derived from an EMBL/GenBank/DDBJ whole genome shotgun (WGS) entry which is preliminary data.</text>
</comment>
<dbReference type="Pfam" id="PF01263">
    <property type="entry name" value="Aldose_epim"/>
    <property type="match status" value="1"/>
</dbReference>
<organism evidence="2 3">
    <name type="scientific">Nitzschia inconspicua</name>
    <dbReference type="NCBI Taxonomy" id="303405"/>
    <lineage>
        <taxon>Eukaryota</taxon>
        <taxon>Sar</taxon>
        <taxon>Stramenopiles</taxon>
        <taxon>Ochrophyta</taxon>
        <taxon>Bacillariophyta</taxon>
        <taxon>Bacillariophyceae</taxon>
        <taxon>Bacillariophycidae</taxon>
        <taxon>Bacillariales</taxon>
        <taxon>Bacillariaceae</taxon>
        <taxon>Nitzschia</taxon>
    </lineage>
</organism>
<dbReference type="GO" id="GO:0047938">
    <property type="term" value="F:glucose-6-phosphate 1-epimerase activity"/>
    <property type="evidence" value="ECO:0007669"/>
    <property type="project" value="TreeGrafter"/>
</dbReference>
<evidence type="ECO:0000313" key="3">
    <source>
        <dbReference type="Proteomes" id="UP000693970"/>
    </source>
</evidence>
<dbReference type="GO" id="GO:0005737">
    <property type="term" value="C:cytoplasm"/>
    <property type="evidence" value="ECO:0007669"/>
    <property type="project" value="TreeGrafter"/>
</dbReference>
<name>A0A9K3KF61_9STRA</name>
<dbReference type="InterPro" id="IPR008183">
    <property type="entry name" value="Aldose_1/G6P_1-epimerase"/>
</dbReference>
<reference evidence="2" key="1">
    <citation type="journal article" date="2021" name="Sci. Rep.">
        <title>Diploid genomic architecture of Nitzschia inconspicua, an elite biomass production diatom.</title>
        <authorList>
            <person name="Oliver A."/>
            <person name="Podell S."/>
            <person name="Pinowska A."/>
            <person name="Traller J.C."/>
            <person name="Smith S.R."/>
            <person name="McClure R."/>
            <person name="Beliaev A."/>
            <person name="Bohutskyi P."/>
            <person name="Hill E.A."/>
            <person name="Rabines A."/>
            <person name="Zheng H."/>
            <person name="Allen L.Z."/>
            <person name="Kuo A."/>
            <person name="Grigoriev I.V."/>
            <person name="Allen A.E."/>
            <person name="Hazlebeck D."/>
            <person name="Allen E.E."/>
        </authorList>
    </citation>
    <scope>NUCLEOTIDE SEQUENCE</scope>
    <source>
        <strain evidence="2">Hildebrandi</strain>
    </source>
</reference>
<dbReference type="AlphaFoldDB" id="A0A9K3KF61"/>
<gene>
    <name evidence="2" type="ORF">IV203_007281</name>
</gene>
<dbReference type="CDD" id="cd09020">
    <property type="entry name" value="D-hex-6-P-epi_like"/>
    <property type="match status" value="1"/>
</dbReference>
<keyword evidence="3" id="KW-1185">Reference proteome</keyword>
<dbReference type="PANTHER" id="PTHR11122">
    <property type="entry name" value="APOSPORY-ASSOCIATED PROTEIN C-RELATED"/>
    <property type="match status" value="1"/>
</dbReference>
<dbReference type="InterPro" id="IPR025532">
    <property type="entry name" value="G6P_1-epimerase"/>
</dbReference>
<dbReference type="OrthoDB" id="1659429at2759"/>
<evidence type="ECO:0000256" key="1">
    <source>
        <dbReference type="ARBA" id="ARBA00023235"/>
    </source>
</evidence>
<keyword evidence="1" id="KW-0413">Isomerase</keyword>
<dbReference type="PANTHER" id="PTHR11122:SF39">
    <property type="entry name" value="GLUCOSE-6-PHOSPHATE 1-EPIMERASE"/>
    <property type="match status" value="1"/>
</dbReference>
<sequence>MAGEIAQSVDLNTLRMSDEGLTNLLQDCIASWFGRHKGTAMMAAGSRNEEPTIQKLRSSVKFIQVIYDVGLLRWRNNRCIGVSPDAVCLISVAGKTQPVPCCLEIKSRLADTTVRRAESSATKHGSVVNCVFGDDTFKDCVPAENRAQVVHQALVTQFDYGLFVTSKVQGGEGSLVQVVVIEIPASIRMTHGLVLCAVATPLLGFLHGEHVVKRGVLIDDDFPPWVTVPQKAILKSRAKLYFAHLKLITMADGTVKPTQPLLLYKHSVQHRYNKQKPGLDMNTELSDRVAFNSKGSFESKYVFRMLDAILVNSWRAHQAVFDVAPWMATLAEPPTLAQVRRKLHGAETIEDYVWYTSTASLTELASLKRSNLAIPNLRDDSPAGALFMQEFQRIMKLSLLSIAALSSLSMSAAFVVRPSLFSSSSTTTALSMASKRAVQREKRTKWMESRGIGAGPGVAEPSASAAAGMMKNEEGLDFVRLVSPSGASAEVYLYGGVVTSYKDAEGTEFIAVRPDAKMDGSKPISGGLSHCWPQFGPGEIQQHGFARNVMWDVKSSTDTTVELEMLPSDYTKEMWDKEFACTFSVTLEDDQLKTNMLVKNTGSEGSFDFQAALHSYFTVSSLEKLEIAGSFQGKEFLNKLVGDGGEMQTEDRSSITITEEYDRVYNGVNDPVLKDAGTGKALNVLNQAGWEDTVIWNPYGNEGMGYNEFVCVESVKFDPVTLDAGSSWEGVLVLKPESL</sequence>
<proteinExistence type="predicted"/>